<proteinExistence type="inferred from homology"/>
<evidence type="ECO:0000256" key="3">
    <source>
        <dbReference type="ARBA" id="ARBA00023125"/>
    </source>
</evidence>
<keyword evidence="4" id="KW-0804">Transcription</keyword>
<evidence type="ECO:0000256" key="1">
    <source>
        <dbReference type="ARBA" id="ARBA00009437"/>
    </source>
</evidence>
<dbReference type="InterPro" id="IPR000847">
    <property type="entry name" value="LysR_HTH_N"/>
</dbReference>
<evidence type="ECO:0000313" key="7">
    <source>
        <dbReference type="Proteomes" id="UP000030826"/>
    </source>
</evidence>
<evidence type="ECO:0000256" key="2">
    <source>
        <dbReference type="ARBA" id="ARBA00023015"/>
    </source>
</evidence>
<dbReference type="PANTHER" id="PTHR30579:SF3">
    <property type="entry name" value="TRANSCRIPTIONAL REGULATORY PROTEIN"/>
    <property type="match status" value="1"/>
</dbReference>
<dbReference type="InterPro" id="IPR050176">
    <property type="entry name" value="LTTR"/>
</dbReference>
<dbReference type="Gene3D" id="3.40.190.290">
    <property type="match status" value="1"/>
</dbReference>
<dbReference type="OrthoDB" id="9787460at2"/>
<feature type="domain" description="HTH lysR-type" evidence="5">
    <location>
        <begin position="1"/>
        <end position="58"/>
    </location>
</feature>
<keyword evidence="2" id="KW-0805">Transcription regulation</keyword>
<dbReference type="InterPro" id="IPR036388">
    <property type="entry name" value="WH-like_DNA-bd_sf"/>
</dbReference>
<evidence type="ECO:0000313" key="6">
    <source>
        <dbReference type="EMBL" id="KHJ55004.1"/>
    </source>
</evidence>
<dbReference type="PANTHER" id="PTHR30579">
    <property type="entry name" value="TRANSCRIPTIONAL REGULATOR"/>
    <property type="match status" value="1"/>
</dbReference>
<gene>
    <name evidence="6" type="ORF">LA66_10725</name>
</gene>
<dbReference type="RefSeq" id="WP_039192340.1">
    <property type="nucleotide sequence ID" value="NZ_JRFJ01000002.1"/>
</dbReference>
<dbReference type="AlphaFoldDB" id="A0A0B1Q3N9"/>
<keyword evidence="3" id="KW-0238">DNA-binding</keyword>
<dbReference type="STRING" id="370622.LA66_10725"/>
<evidence type="ECO:0000256" key="4">
    <source>
        <dbReference type="ARBA" id="ARBA00023163"/>
    </source>
</evidence>
<protein>
    <submittedName>
        <fullName evidence="6">LysR family transcriptional regulator</fullName>
    </submittedName>
</protein>
<comment type="caution">
    <text evidence="6">The sequence shown here is derived from an EMBL/GenBank/DDBJ whole genome shotgun (WGS) entry which is preliminary data.</text>
</comment>
<dbReference type="Pfam" id="PF03466">
    <property type="entry name" value="LysR_substrate"/>
    <property type="match status" value="1"/>
</dbReference>
<dbReference type="PROSITE" id="PS50931">
    <property type="entry name" value="HTH_LYSR"/>
    <property type="match status" value="1"/>
</dbReference>
<dbReference type="SUPFAM" id="SSF46785">
    <property type="entry name" value="Winged helix' DNA-binding domain"/>
    <property type="match status" value="1"/>
</dbReference>
<reference evidence="6 7" key="1">
    <citation type="submission" date="2014-09" db="EMBL/GenBank/DDBJ databases">
        <title>Isolation and characterization of Aurantimonas altamirensis ON-56566 from clinical sample following a dog bite.</title>
        <authorList>
            <person name="Eshaghi A."/>
            <person name="Li A."/>
            <person name="Shahinas D."/>
            <person name="Bahn P."/>
            <person name="Kus J.V."/>
            <person name="Patel S.N."/>
        </authorList>
    </citation>
    <scope>NUCLEOTIDE SEQUENCE [LARGE SCALE GENOMIC DNA]</scope>
    <source>
        <strain evidence="6 7">ON-56566</strain>
    </source>
</reference>
<dbReference type="InterPro" id="IPR005119">
    <property type="entry name" value="LysR_subst-bd"/>
</dbReference>
<organism evidence="6 7">
    <name type="scientific">Aureimonas altamirensis</name>
    <dbReference type="NCBI Taxonomy" id="370622"/>
    <lineage>
        <taxon>Bacteria</taxon>
        <taxon>Pseudomonadati</taxon>
        <taxon>Pseudomonadota</taxon>
        <taxon>Alphaproteobacteria</taxon>
        <taxon>Hyphomicrobiales</taxon>
        <taxon>Aurantimonadaceae</taxon>
        <taxon>Aureimonas</taxon>
    </lineage>
</organism>
<dbReference type="EMBL" id="JRFJ01000002">
    <property type="protein sequence ID" value="KHJ55004.1"/>
    <property type="molecule type" value="Genomic_DNA"/>
</dbReference>
<dbReference type="SUPFAM" id="SSF53850">
    <property type="entry name" value="Periplasmic binding protein-like II"/>
    <property type="match status" value="1"/>
</dbReference>
<dbReference type="Pfam" id="PF00126">
    <property type="entry name" value="HTH_1"/>
    <property type="match status" value="1"/>
</dbReference>
<dbReference type="InterPro" id="IPR036390">
    <property type="entry name" value="WH_DNA-bd_sf"/>
</dbReference>
<evidence type="ECO:0000259" key="5">
    <source>
        <dbReference type="PROSITE" id="PS50931"/>
    </source>
</evidence>
<name>A0A0B1Q3N9_9HYPH</name>
<comment type="similarity">
    <text evidence="1">Belongs to the LysR transcriptional regulatory family.</text>
</comment>
<accession>A0A0B1Q3N9</accession>
<dbReference type="Proteomes" id="UP000030826">
    <property type="component" value="Unassembled WGS sequence"/>
</dbReference>
<dbReference type="Gene3D" id="1.10.10.10">
    <property type="entry name" value="Winged helix-like DNA-binding domain superfamily/Winged helix DNA-binding domain"/>
    <property type="match status" value="1"/>
</dbReference>
<dbReference type="GO" id="GO:0003700">
    <property type="term" value="F:DNA-binding transcription factor activity"/>
    <property type="evidence" value="ECO:0007669"/>
    <property type="project" value="InterPro"/>
</dbReference>
<sequence length="293" mass="31917">MDWDDLKIFLAIARDGQILGAARRLALNHATVARRLDRLELTLGERLFLRRSGGCELTAAGTALLPRAERVEAELLAAEAIARSAGGQLSGTVRIGAPDGFGTAFLAPRLWRLLDGQPRLTLQLVPVARAFSLSRREADLAITVEKPDQGRLVSRKLVTYGLGLYAARAYLASHGEPSDAEALARHRLIGHVEDLVYSRSLHYAEDAGLRWQADYEISSAVGQVEAVAAGGGIGILHHFMARGRADLQRLLPEIEITRTYWLVSHQSTANPAAVRHVADGIRDLVNDERAVFA</sequence>
<dbReference type="GO" id="GO:0003677">
    <property type="term" value="F:DNA binding"/>
    <property type="evidence" value="ECO:0007669"/>
    <property type="project" value="UniProtKB-KW"/>
</dbReference>